<dbReference type="Pfam" id="PF00144">
    <property type="entry name" value="Beta-lactamase"/>
    <property type="match status" value="1"/>
</dbReference>
<dbReference type="KEGG" id="abac:LuPra_00996"/>
<accession>A0A143PH05</accession>
<dbReference type="InterPro" id="IPR012338">
    <property type="entry name" value="Beta-lactam/transpept-like"/>
</dbReference>
<dbReference type="PANTHER" id="PTHR46825:SF9">
    <property type="entry name" value="BETA-LACTAMASE-RELATED DOMAIN-CONTAINING PROTEIN"/>
    <property type="match status" value="1"/>
</dbReference>
<dbReference type="STRING" id="1855912.LuPra_00996"/>
<evidence type="ECO:0000313" key="2">
    <source>
        <dbReference type="EMBL" id="AMY07815.1"/>
    </source>
</evidence>
<dbReference type="OrthoDB" id="846150at2"/>
<dbReference type="SUPFAM" id="SSF56601">
    <property type="entry name" value="beta-lactamase/transpeptidase-like"/>
    <property type="match status" value="1"/>
</dbReference>
<evidence type="ECO:0000313" key="3">
    <source>
        <dbReference type="Proteomes" id="UP000076079"/>
    </source>
</evidence>
<reference evidence="3" key="2">
    <citation type="submission" date="2016-04" db="EMBL/GenBank/DDBJ databases">
        <title>First Complete Genome Sequence of a Subdivision 6 Acidobacterium.</title>
        <authorList>
            <person name="Huang S."/>
            <person name="Vieira S."/>
            <person name="Bunk B."/>
            <person name="Riedel T."/>
            <person name="Sproeer C."/>
            <person name="Overmann J."/>
        </authorList>
    </citation>
    <scope>NUCLEOTIDE SEQUENCE [LARGE SCALE GENOMIC DNA]</scope>
    <source>
        <strain evidence="3">DSM 100886 HEG_-6_39</strain>
    </source>
</reference>
<proteinExistence type="predicted"/>
<keyword evidence="3" id="KW-1185">Reference proteome</keyword>
<dbReference type="AlphaFoldDB" id="A0A143PH05"/>
<gene>
    <name evidence="2" type="primary">flp_1</name>
    <name evidence="2" type="ORF">LuPra_00996</name>
</gene>
<name>A0A143PH05_LUTPR</name>
<feature type="domain" description="Beta-lactamase-related" evidence="1">
    <location>
        <begin position="29"/>
        <end position="366"/>
    </location>
</feature>
<dbReference type="EMBL" id="CP015136">
    <property type="protein sequence ID" value="AMY07815.1"/>
    <property type="molecule type" value="Genomic_DNA"/>
</dbReference>
<dbReference type="InterPro" id="IPR050491">
    <property type="entry name" value="AmpC-like"/>
</dbReference>
<dbReference type="Gene3D" id="3.40.710.10">
    <property type="entry name" value="DD-peptidase/beta-lactamase superfamily"/>
    <property type="match status" value="1"/>
</dbReference>
<dbReference type="PATRIC" id="fig|1813736.3.peg.1043"/>
<dbReference type="PANTHER" id="PTHR46825">
    <property type="entry name" value="D-ALANYL-D-ALANINE-CARBOXYPEPTIDASE/ENDOPEPTIDASE AMPH"/>
    <property type="match status" value="1"/>
</dbReference>
<dbReference type="Proteomes" id="UP000076079">
    <property type="component" value="Chromosome"/>
</dbReference>
<organism evidence="2 3">
    <name type="scientific">Luteitalea pratensis</name>
    <dbReference type="NCBI Taxonomy" id="1855912"/>
    <lineage>
        <taxon>Bacteria</taxon>
        <taxon>Pseudomonadati</taxon>
        <taxon>Acidobacteriota</taxon>
        <taxon>Vicinamibacteria</taxon>
        <taxon>Vicinamibacterales</taxon>
        <taxon>Vicinamibacteraceae</taxon>
        <taxon>Luteitalea</taxon>
    </lineage>
</organism>
<reference evidence="2 3" key="1">
    <citation type="journal article" date="2016" name="Genome Announc.">
        <title>First Complete Genome Sequence of a Subdivision 6 Acidobacterium Strain.</title>
        <authorList>
            <person name="Huang S."/>
            <person name="Vieira S."/>
            <person name="Bunk B."/>
            <person name="Riedel T."/>
            <person name="Sproer C."/>
            <person name="Overmann J."/>
        </authorList>
    </citation>
    <scope>NUCLEOTIDE SEQUENCE [LARGE SCALE GENOMIC DNA]</scope>
    <source>
        <strain evidence="3">DSM 100886 HEG_-6_39</strain>
    </source>
</reference>
<sequence precursor="true">MMRALIALTALAALIQRTATGDAWSRVAALHSQRVQQVGIVGSSLVFVANGQVTHKTAVGYQDLATKRVVDDDTIYHWASITKTFTGIAIMQLRDRGRLSLDDPAVKYVPELREIHNPYGDVAQVTVRSLMSHSSGLRAGTWPWGGDKPWHPFEPTRWAQFVAMLPYTDLRFQPGTKYSYSNPGVIILGRIIELLSGDDYEVYITKNIFMPLGMSHSFFDRAPYHLVGHRSHSYVGTDDGTTEQPFDFDSGITVSNGGLNAPLGDMARYLAFLSTTDGPVLQRSSLDEMFTPQLRAADGEGGSGDDVQAGLSSFIERHGGVELAGHSGDQNGFISHLYIHRPSRSGYIVAFNTNVTSVRDPRHTTRAVDDDVRDAIVREFWSGAR</sequence>
<dbReference type="RefSeq" id="WP_110169720.1">
    <property type="nucleotide sequence ID" value="NZ_CP015136.1"/>
</dbReference>
<protein>
    <submittedName>
        <fullName evidence="2">FmtA-like protein</fullName>
    </submittedName>
</protein>
<dbReference type="InterPro" id="IPR001466">
    <property type="entry name" value="Beta-lactam-related"/>
</dbReference>
<evidence type="ECO:0000259" key="1">
    <source>
        <dbReference type="Pfam" id="PF00144"/>
    </source>
</evidence>